<dbReference type="GO" id="GO:0005524">
    <property type="term" value="F:ATP binding"/>
    <property type="evidence" value="ECO:0007669"/>
    <property type="project" value="UniProtKB-KW"/>
</dbReference>
<dbReference type="OMA" id="ILIMSEL"/>
<dbReference type="InterPro" id="IPR003439">
    <property type="entry name" value="ABC_transporter-like_ATP-bd"/>
</dbReference>
<dbReference type="PaxDb" id="3847-GLYMA15G16041.1"/>
<evidence type="ECO:0000256" key="1">
    <source>
        <dbReference type="ARBA" id="ARBA00022741"/>
    </source>
</evidence>
<evidence type="ECO:0000256" key="2">
    <source>
        <dbReference type="ARBA" id="ARBA00022840"/>
    </source>
</evidence>
<evidence type="ECO:0000313" key="5">
    <source>
        <dbReference type="EMBL" id="KRH12075.1"/>
    </source>
</evidence>
<evidence type="ECO:0000313" key="6">
    <source>
        <dbReference type="EnsemblPlants" id="KRH12075"/>
    </source>
</evidence>
<dbReference type="PANTHER" id="PTHR24223:SF362">
    <property type="entry name" value="ABC TRANSPORTER C FAMILY MEMBER 4"/>
    <property type="match status" value="1"/>
</dbReference>
<dbReference type="PANTHER" id="PTHR24223">
    <property type="entry name" value="ATP-BINDING CASSETTE SUB-FAMILY C"/>
    <property type="match status" value="1"/>
</dbReference>
<dbReference type="STRING" id="3847.A0A0R0GA84"/>
<proteinExistence type="predicted"/>
<evidence type="ECO:0000259" key="4">
    <source>
        <dbReference type="Pfam" id="PF00005"/>
    </source>
</evidence>
<dbReference type="Gramene" id="KRH12075">
    <property type="protein sequence ID" value="KRH12075"/>
    <property type="gene ID" value="GLYMA_15G149900"/>
</dbReference>
<reference evidence="6" key="2">
    <citation type="submission" date="2018-02" db="UniProtKB">
        <authorList>
            <consortium name="EnsemblPlants"/>
        </authorList>
    </citation>
    <scope>IDENTIFICATION</scope>
    <source>
        <strain evidence="6">Williams 82</strain>
    </source>
</reference>
<protein>
    <recommendedName>
        <fullName evidence="4">ABC transporter domain-containing protein</fullName>
    </recommendedName>
</protein>
<keyword evidence="1" id="KW-0547">Nucleotide-binding</keyword>
<keyword evidence="7" id="KW-1185">Reference proteome</keyword>
<evidence type="ECO:0000256" key="3">
    <source>
        <dbReference type="SAM" id="MobiDB-lite"/>
    </source>
</evidence>
<accession>A0A0R0GA84</accession>
<evidence type="ECO:0000313" key="7">
    <source>
        <dbReference type="Proteomes" id="UP000008827"/>
    </source>
</evidence>
<dbReference type="EMBL" id="CM000848">
    <property type="protein sequence ID" value="KRH12075.1"/>
    <property type="molecule type" value="Genomic_DNA"/>
</dbReference>
<feature type="domain" description="ABC transporter" evidence="4">
    <location>
        <begin position="57"/>
        <end position="96"/>
    </location>
</feature>
<reference evidence="5 6" key="1">
    <citation type="journal article" date="2010" name="Nature">
        <title>Genome sequence of the palaeopolyploid soybean.</title>
        <authorList>
            <person name="Schmutz J."/>
            <person name="Cannon S.B."/>
            <person name="Schlueter J."/>
            <person name="Ma J."/>
            <person name="Mitros T."/>
            <person name="Nelson W."/>
            <person name="Hyten D.L."/>
            <person name="Song Q."/>
            <person name="Thelen J.J."/>
            <person name="Cheng J."/>
            <person name="Xu D."/>
            <person name="Hellsten U."/>
            <person name="May G.D."/>
            <person name="Yu Y."/>
            <person name="Sakurai T."/>
            <person name="Umezawa T."/>
            <person name="Bhattacharyya M.K."/>
            <person name="Sandhu D."/>
            <person name="Valliyodan B."/>
            <person name="Lindquist E."/>
            <person name="Peto M."/>
            <person name="Grant D."/>
            <person name="Shu S."/>
            <person name="Goodstein D."/>
            <person name="Barry K."/>
            <person name="Futrell-Griggs M."/>
            <person name="Abernathy B."/>
            <person name="Du J."/>
            <person name="Tian Z."/>
            <person name="Zhu L."/>
            <person name="Gill N."/>
            <person name="Joshi T."/>
            <person name="Libault M."/>
            <person name="Sethuraman A."/>
            <person name="Zhang X.-C."/>
            <person name="Shinozaki K."/>
            <person name="Nguyen H.T."/>
            <person name="Wing R.A."/>
            <person name="Cregan P."/>
            <person name="Specht J."/>
            <person name="Grimwood J."/>
            <person name="Rokhsar D."/>
            <person name="Stacey G."/>
            <person name="Shoemaker R.C."/>
            <person name="Jackson S.A."/>
        </authorList>
    </citation>
    <scope>NUCLEOTIDE SEQUENCE</scope>
    <source>
        <strain evidence="6">cv. Williams 82</strain>
        <tissue evidence="5">Callus</tissue>
    </source>
</reference>
<gene>
    <name evidence="5" type="ORF">GLYMA_15G149900</name>
</gene>
<dbReference type="Pfam" id="PF00005">
    <property type="entry name" value="ABC_tran"/>
    <property type="match status" value="1"/>
</dbReference>
<dbReference type="GO" id="GO:0016887">
    <property type="term" value="F:ATP hydrolysis activity"/>
    <property type="evidence" value="ECO:0007669"/>
    <property type="project" value="InterPro"/>
</dbReference>
<keyword evidence="2" id="KW-0067">ATP-binding</keyword>
<dbReference type="EnsemblPlants" id="KRH12075">
    <property type="protein sequence ID" value="KRH12075"/>
    <property type="gene ID" value="GLYMA_15G149900"/>
</dbReference>
<dbReference type="InterPro" id="IPR050173">
    <property type="entry name" value="ABC_transporter_C-like"/>
</dbReference>
<feature type="region of interest" description="Disordered" evidence="3">
    <location>
        <begin position="103"/>
        <end position="123"/>
    </location>
</feature>
<dbReference type="SUPFAM" id="SSF52540">
    <property type="entry name" value="P-loop containing nucleoside triphosphate hydrolases"/>
    <property type="match status" value="1"/>
</dbReference>
<reference evidence="5" key="3">
    <citation type="submission" date="2018-07" db="EMBL/GenBank/DDBJ databases">
        <title>WGS assembly of Glycine max.</title>
        <authorList>
            <person name="Schmutz J."/>
            <person name="Cannon S."/>
            <person name="Schlueter J."/>
            <person name="Ma J."/>
            <person name="Mitros T."/>
            <person name="Nelson W."/>
            <person name="Hyten D."/>
            <person name="Song Q."/>
            <person name="Thelen J."/>
            <person name="Cheng J."/>
            <person name="Xu D."/>
            <person name="Hellsten U."/>
            <person name="May G."/>
            <person name="Yu Y."/>
            <person name="Sakurai T."/>
            <person name="Umezawa T."/>
            <person name="Bhattacharyya M."/>
            <person name="Sandhu D."/>
            <person name="Valliyodan B."/>
            <person name="Lindquist E."/>
            <person name="Peto M."/>
            <person name="Grant D."/>
            <person name="Shu S."/>
            <person name="Goodstein D."/>
            <person name="Barry K."/>
            <person name="Futrell-Griggs M."/>
            <person name="Abernathy B."/>
            <person name="Du J."/>
            <person name="Tian Z."/>
            <person name="Zhu L."/>
            <person name="Gill N."/>
            <person name="Joshi T."/>
            <person name="Libault M."/>
            <person name="Sethuraman A."/>
            <person name="Zhang X."/>
            <person name="Shinozaki K."/>
            <person name="Nguyen H."/>
            <person name="Wing R."/>
            <person name="Cregan P."/>
            <person name="Specht J."/>
            <person name="Grimwood J."/>
            <person name="Rokhsar D."/>
            <person name="Stacey G."/>
            <person name="Shoemaker R."/>
            <person name="Jackson S."/>
        </authorList>
    </citation>
    <scope>NUCLEOTIDE SEQUENCE</scope>
    <source>
        <tissue evidence="5">Callus</tissue>
    </source>
</reference>
<dbReference type="InterPro" id="IPR027417">
    <property type="entry name" value="P-loop_NTPase"/>
</dbReference>
<name>A0A0R0GA84_SOYBN</name>
<dbReference type="Proteomes" id="UP000008827">
    <property type="component" value="Chromosome 15"/>
</dbReference>
<sequence length="123" mass="13567">MVFVEKIQQLTNIPSEPTWNIRHHLPPSNWPVEGNVDIKDLQVRYHLNTPLVLKGISISGGEKVGVVGRTGSEKSTLIQVFFRLVEPSRGKITIDDLVGATRTQGNGDMKKKSPMMGFGNTKG</sequence>
<dbReference type="Gene3D" id="3.40.50.300">
    <property type="entry name" value="P-loop containing nucleotide triphosphate hydrolases"/>
    <property type="match status" value="1"/>
</dbReference>
<dbReference type="InParanoid" id="A0A0R0GA84"/>
<organism evidence="5">
    <name type="scientific">Glycine max</name>
    <name type="common">Soybean</name>
    <name type="synonym">Glycine hispida</name>
    <dbReference type="NCBI Taxonomy" id="3847"/>
    <lineage>
        <taxon>Eukaryota</taxon>
        <taxon>Viridiplantae</taxon>
        <taxon>Streptophyta</taxon>
        <taxon>Embryophyta</taxon>
        <taxon>Tracheophyta</taxon>
        <taxon>Spermatophyta</taxon>
        <taxon>Magnoliopsida</taxon>
        <taxon>eudicotyledons</taxon>
        <taxon>Gunneridae</taxon>
        <taxon>Pentapetalae</taxon>
        <taxon>rosids</taxon>
        <taxon>fabids</taxon>
        <taxon>Fabales</taxon>
        <taxon>Fabaceae</taxon>
        <taxon>Papilionoideae</taxon>
        <taxon>50 kb inversion clade</taxon>
        <taxon>NPAAA clade</taxon>
        <taxon>indigoferoid/millettioid clade</taxon>
        <taxon>Phaseoleae</taxon>
        <taxon>Glycine</taxon>
        <taxon>Glycine subgen. Soja</taxon>
    </lineage>
</organism>
<dbReference type="SMR" id="A0A0R0GA84"/>
<dbReference type="AlphaFoldDB" id="A0A0R0GA84"/>